<keyword evidence="2" id="KW-1185">Reference proteome</keyword>
<name>A0A7W7Y765_9BACT</name>
<evidence type="ECO:0000313" key="2">
    <source>
        <dbReference type="Proteomes" id="UP000590740"/>
    </source>
</evidence>
<comment type="caution">
    <text evidence="1">The sequence shown here is derived from an EMBL/GenBank/DDBJ whole genome shotgun (WGS) entry which is preliminary data.</text>
</comment>
<gene>
    <name evidence="1" type="ORF">HNQ65_000408</name>
</gene>
<evidence type="ECO:0000313" key="1">
    <source>
        <dbReference type="EMBL" id="MBB5030854.1"/>
    </source>
</evidence>
<accession>A0A7W7Y765</accession>
<organism evidence="1 2">
    <name type="scientific">Prosthecobacter vanneervenii</name>
    <dbReference type="NCBI Taxonomy" id="48466"/>
    <lineage>
        <taxon>Bacteria</taxon>
        <taxon>Pseudomonadati</taxon>
        <taxon>Verrucomicrobiota</taxon>
        <taxon>Verrucomicrobiia</taxon>
        <taxon>Verrucomicrobiales</taxon>
        <taxon>Verrucomicrobiaceae</taxon>
        <taxon>Prosthecobacter</taxon>
    </lineage>
</organism>
<dbReference type="Proteomes" id="UP000590740">
    <property type="component" value="Unassembled WGS sequence"/>
</dbReference>
<dbReference type="AlphaFoldDB" id="A0A7W7Y765"/>
<dbReference type="EMBL" id="JACHIG010000001">
    <property type="protein sequence ID" value="MBB5030854.1"/>
    <property type="molecule type" value="Genomic_DNA"/>
</dbReference>
<proteinExistence type="predicted"/>
<sequence>MNLQQIPQSPFLRVATGQLYNEPAQPQAAVMPSTASCGCWAGQALP</sequence>
<reference evidence="1 2" key="1">
    <citation type="submission" date="2020-08" db="EMBL/GenBank/DDBJ databases">
        <title>Genomic Encyclopedia of Type Strains, Phase IV (KMG-IV): sequencing the most valuable type-strain genomes for metagenomic binning, comparative biology and taxonomic classification.</title>
        <authorList>
            <person name="Goeker M."/>
        </authorList>
    </citation>
    <scope>NUCLEOTIDE SEQUENCE [LARGE SCALE GENOMIC DNA]</scope>
    <source>
        <strain evidence="1 2">DSM 12252</strain>
    </source>
</reference>
<protein>
    <submittedName>
        <fullName evidence="1">Uncharacterized protein</fullName>
    </submittedName>
</protein>